<dbReference type="InterPro" id="IPR003798">
    <property type="entry name" value="DNA_recombination_RmuC"/>
</dbReference>
<dbReference type="AlphaFoldDB" id="A0AAQ1RUX9"/>
<dbReference type="GO" id="GO:0006310">
    <property type="term" value="P:DNA recombination"/>
    <property type="evidence" value="ECO:0007669"/>
    <property type="project" value="UniProtKB-KW"/>
</dbReference>
<evidence type="ECO:0000256" key="2">
    <source>
        <dbReference type="ARBA" id="ARBA00009840"/>
    </source>
</evidence>
<comment type="caution">
    <text evidence="6">The sequence shown here is derived from an EMBL/GenBank/DDBJ whole genome shotgun (WGS) entry which is preliminary data.</text>
</comment>
<dbReference type="EMBL" id="FQVY01000001">
    <property type="protein sequence ID" value="SHF71585.1"/>
    <property type="molecule type" value="Genomic_DNA"/>
</dbReference>
<evidence type="ECO:0000313" key="6">
    <source>
        <dbReference type="EMBL" id="SHF71585.1"/>
    </source>
</evidence>
<comment type="similarity">
    <text evidence="2">Belongs to the RmuC family.</text>
</comment>
<evidence type="ECO:0000256" key="4">
    <source>
        <dbReference type="ARBA" id="ARBA00023172"/>
    </source>
</evidence>
<keyword evidence="4" id="KW-0233">DNA recombination</keyword>
<keyword evidence="3 5" id="KW-0175">Coiled coil</keyword>
<gene>
    <name evidence="6" type="ORF">SAMN05444424_0434</name>
</gene>
<sequence length="437" mass="48336">MEMAILLVLAAVLALQAAVLIVLLRRRGDAGGEELKEALRQEAQAARADTLQTVQASVTGLGEVLAQSQRQFTAVLNERLGDLNTQLTLRQESLQQSVDRSVRGTDARMAEFTRQSAEQMEQMRATLQNRVSAMQEDNARQLDRIRLTVDEKLQKTLDERLGQSFKVVSERLEQVYKGLGEMQTLAVGVGDLKKVLSNVKTRGILGEIQLGAILEQILAPEQYGQNVCTKPGSKNVVEFAVKLPGDGEEPVWLPVDAKFPADAYAQLMDAYDRGDPAEIEQLGTALERRVKQFAKDIRDKYIAPPHTTDFGILFLPVEGLYAEVVRRGLVETLQNEYKISLAGPTTMAAMLNSLQMGFRTLAIQKRSGEVWQVLGAVKTEFGKFEGALSAAQQRLEQAGSELDRLVGVRTRQIQRRLKEVSQLPEEEAGEVLGLPEV</sequence>
<proteinExistence type="inferred from homology"/>
<dbReference type="PANTHER" id="PTHR30563">
    <property type="entry name" value="DNA RECOMBINATION PROTEIN RMUC"/>
    <property type="match status" value="1"/>
</dbReference>
<name>A0AAQ1RUX9_9FIRM</name>
<organism evidence="6 7">
    <name type="scientific">Bittarella massiliensis</name>
    <name type="common">ex Durand et al. 2017</name>
    <dbReference type="NCBI Taxonomy" id="1720313"/>
    <lineage>
        <taxon>Bacteria</taxon>
        <taxon>Bacillati</taxon>
        <taxon>Bacillota</taxon>
        <taxon>Clostridia</taxon>
        <taxon>Eubacteriales</taxon>
        <taxon>Oscillospiraceae</taxon>
        <taxon>Bittarella (ex Durand et al. 2017)</taxon>
    </lineage>
</organism>
<evidence type="ECO:0000256" key="3">
    <source>
        <dbReference type="ARBA" id="ARBA00023054"/>
    </source>
</evidence>
<evidence type="ECO:0000256" key="5">
    <source>
        <dbReference type="SAM" id="Coils"/>
    </source>
</evidence>
<dbReference type="Pfam" id="PF02646">
    <property type="entry name" value="RmuC"/>
    <property type="match status" value="1"/>
</dbReference>
<dbReference type="PANTHER" id="PTHR30563:SF0">
    <property type="entry name" value="DNA RECOMBINATION PROTEIN RMUC"/>
    <property type="match status" value="1"/>
</dbReference>
<reference evidence="7" key="1">
    <citation type="submission" date="2016-11" db="EMBL/GenBank/DDBJ databases">
        <authorList>
            <person name="Jaros S."/>
            <person name="Januszkiewicz K."/>
            <person name="Wedrychowicz H."/>
        </authorList>
    </citation>
    <scope>NUCLEOTIDE SEQUENCE [LARGE SCALE GENOMIC DNA]</scope>
    <source>
        <strain evidence="7">DSM 4029</strain>
    </source>
</reference>
<comment type="function">
    <text evidence="1">Involved in DNA recombination.</text>
</comment>
<protein>
    <submittedName>
        <fullName evidence="6">DNA recombination protein RmuC</fullName>
    </submittedName>
</protein>
<dbReference type="Proteomes" id="UP000184089">
    <property type="component" value="Unassembled WGS sequence"/>
</dbReference>
<feature type="coiled-coil region" evidence="5">
    <location>
        <begin position="110"/>
        <end position="137"/>
    </location>
</feature>
<evidence type="ECO:0000313" key="7">
    <source>
        <dbReference type="Proteomes" id="UP000184089"/>
    </source>
</evidence>
<evidence type="ECO:0000256" key="1">
    <source>
        <dbReference type="ARBA" id="ARBA00003416"/>
    </source>
</evidence>
<accession>A0AAQ1RUX9</accession>